<gene>
    <name evidence="7 9" type="ORF">BDZ99DRAFT_265363</name>
</gene>
<feature type="transmembrane region" description="Helical" evidence="6">
    <location>
        <begin position="546"/>
        <end position="568"/>
    </location>
</feature>
<accession>A0A6A6YWK0</accession>
<comment type="subcellular location">
    <subcellularLocation>
        <location evidence="1">Membrane</location>
        <topology evidence="1">Multi-pass membrane protein</topology>
    </subcellularLocation>
</comment>
<evidence type="ECO:0008006" key="10">
    <source>
        <dbReference type="Google" id="ProtNLM"/>
    </source>
</evidence>
<dbReference type="PANTHER" id="PTHR47685:SF1">
    <property type="entry name" value="MAGNESIUM TRANSPORT PROTEIN CORA"/>
    <property type="match status" value="1"/>
</dbReference>
<dbReference type="GeneID" id="54454730"/>
<evidence type="ECO:0000313" key="8">
    <source>
        <dbReference type="Proteomes" id="UP000504636"/>
    </source>
</evidence>
<feature type="transmembrane region" description="Helical" evidence="6">
    <location>
        <begin position="510"/>
        <end position="534"/>
    </location>
</feature>
<evidence type="ECO:0000256" key="3">
    <source>
        <dbReference type="ARBA" id="ARBA00022989"/>
    </source>
</evidence>
<evidence type="ECO:0000313" key="9">
    <source>
        <dbReference type="RefSeq" id="XP_033579329.1"/>
    </source>
</evidence>
<proteinExistence type="predicted"/>
<evidence type="ECO:0000313" key="7">
    <source>
        <dbReference type="EMBL" id="KAF2812365.1"/>
    </source>
</evidence>
<evidence type="ECO:0000256" key="5">
    <source>
        <dbReference type="SAM" id="MobiDB-lite"/>
    </source>
</evidence>
<dbReference type="RefSeq" id="XP_033579329.1">
    <property type="nucleotide sequence ID" value="XM_033713837.1"/>
</dbReference>
<dbReference type="Pfam" id="PF01544">
    <property type="entry name" value="CorA"/>
    <property type="match status" value="1"/>
</dbReference>
<feature type="region of interest" description="Disordered" evidence="5">
    <location>
        <begin position="424"/>
        <end position="449"/>
    </location>
</feature>
<reference evidence="9" key="3">
    <citation type="submission" date="2025-04" db="UniProtKB">
        <authorList>
            <consortium name="RefSeq"/>
        </authorList>
    </citation>
    <scope>IDENTIFICATION</scope>
    <source>
        <strain evidence="9">CBS 304.34</strain>
    </source>
</reference>
<dbReference type="InterPro" id="IPR002523">
    <property type="entry name" value="MgTranspt_CorA/ZnTranspt_ZntB"/>
</dbReference>
<dbReference type="AlphaFoldDB" id="A0A6A6YWK0"/>
<organism evidence="7">
    <name type="scientific">Mytilinidion resinicola</name>
    <dbReference type="NCBI Taxonomy" id="574789"/>
    <lineage>
        <taxon>Eukaryota</taxon>
        <taxon>Fungi</taxon>
        <taxon>Dikarya</taxon>
        <taxon>Ascomycota</taxon>
        <taxon>Pezizomycotina</taxon>
        <taxon>Dothideomycetes</taxon>
        <taxon>Pleosporomycetidae</taxon>
        <taxon>Mytilinidiales</taxon>
        <taxon>Mytilinidiaceae</taxon>
        <taxon>Mytilinidion</taxon>
    </lineage>
</organism>
<dbReference type="InterPro" id="IPR045863">
    <property type="entry name" value="CorA_TM1_TM2"/>
</dbReference>
<keyword evidence="2 6" id="KW-0812">Transmembrane</keyword>
<evidence type="ECO:0000256" key="1">
    <source>
        <dbReference type="ARBA" id="ARBA00004141"/>
    </source>
</evidence>
<dbReference type="EMBL" id="MU003697">
    <property type="protein sequence ID" value="KAF2812365.1"/>
    <property type="molecule type" value="Genomic_DNA"/>
</dbReference>
<evidence type="ECO:0000256" key="4">
    <source>
        <dbReference type="ARBA" id="ARBA00023136"/>
    </source>
</evidence>
<dbReference type="OrthoDB" id="5430750at2759"/>
<dbReference type="InterPro" id="IPR050829">
    <property type="entry name" value="CorA_MIT"/>
</dbReference>
<name>A0A6A6YWK0_9PEZI</name>
<keyword evidence="8" id="KW-1185">Reference proteome</keyword>
<dbReference type="GO" id="GO:0016020">
    <property type="term" value="C:membrane"/>
    <property type="evidence" value="ECO:0007669"/>
    <property type="project" value="UniProtKB-SubCell"/>
</dbReference>
<dbReference type="Proteomes" id="UP000504636">
    <property type="component" value="Unplaced"/>
</dbReference>
<evidence type="ECO:0000256" key="6">
    <source>
        <dbReference type="SAM" id="Phobius"/>
    </source>
</evidence>
<protein>
    <recommendedName>
        <fullName evidence="10">Cora-domain-containing protein</fullName>
    </recommendedName>
</protein>
<dbReference type="GO" id="GO:0046873">
    <property type="term" value="F:metal ion transmembrane transporter activity"/>
    <property type="evidence" value="ECO:0007669"/>
    <property type="project" value="InterPro"/>
</dbReference>
<dbReference type="Gene3D" id="1.20.58.340">
    <property type="entry name" value="Magnesium transport protein CorA, transmembrane region"/>
    <property type="match status" value="1"/>
</dbReference>
<dbReference type="SUPFAM" id="SSF144083">
    <property type="entry name" value="Magnesium transport protein CorA, transmembrane region"/>
    <property type="match status" value="1"/>
</dbReference>
<evidence type="ECO:0000256" key="2">
    <source>
        <dbReference type="ARBA" id="ARBA00022692"/>
    </source>
</evidence>
<reference evidence="9" key="2">
    <citation type="submission" date="2020-04" db="EMBL/GenBank/DDBJ databases">
        <authorList>
            <consortium name="NCBI Genome Project"/>
        </authorList>
    </citation>
    <scope>NUCLEOTIDE SEQUENCE</scope>
    <source>
        <strain evidence="9">CBS 304.34</strain>
    </source>
</reference>
<reference evidence="7 9" key="1">
    <citation type="journal article" date="2020" name="Stud. Mycol.">
        <title>101 Dothideomycetes genomes: a test case for predicting lifestyles and emergence of pathogens.</title>
        <authorList>
            <person name="Haridas S."/>
            <person name="Albert R."/>
            <person name="Binder M."/>
            <person name="Bloem J."/>
            <person name="Labutti K."/>
            <person name="Salamov A."/>
            <person name="Andreopoulos B."/>
            <person name="Baker S."/>
            <person name="Barry K."/>
            <person name="Bills G."/>
            <person name="Bluhm B."/>
            <person name="Cannon C."/>
            <person name="Castanera R."/>
            <person name="Culley D."/>
            <person name="Daum C."/>
            <person name="Ezra D."/>
            <person name="Gonzalez J."/>
            <person name="Henrissat B."/>
            <person name="Kuo A."/>
            <person name="Liang C."/>
            <person name="Lipzen A."/>
            <person name="Lutzoni F."/>
            <person name="Magnuson J."/>
            <person name="Mondo S."/>
            <person name="Nolan M."/>
            <person name="Ohm R."/>
            <person name="Pangilinan J."/>
            <person name="Park H.-J."/>
            <person name="Ramirez L."/>
            <person name="Alfaro M."/>
            <person name="Sun H."/>
            <person name="Tritt A."/>
            <person name="Yoshinaga Y."/>
            <person name="Zwiers L.-H."/>
            <person name="Turgeon B."/>
            <person name="Goodwin S."/>
            <person name="Spatafora J."/>
            <person name="Crous P."/>
            <person name="Grigoriev I."/>
        </authorList>
    </citation>
    <scope>NUCLEOTIDE SEQUENCE</scope>
    <source>
        <strain evidence="7 9">CBS 304.34</strain>
    </source>
</reference>
<keyword evidence="4 6" id="KW-0472">Membrane</keyword>
<keyword evidence="3 6" id="KW-1133">Transmembrane helix</keyword>
<sequence length="622" mass="72135">MDQAKGSPALVDWHSDAYWKNRRLSPEQLQVHDIRLEGWRADVGPMLEMKEVLPSTLLPDLENRDRLLNSMRLEEATKNRNEQTQLKSLAAEYGWMNCLRSRGVQENLSDPPDLRKLRWIHISSKFSDYLHGCLLALSDWSDDPSAVVDSLHQLEHSISQNERFSKHGRYFAPFFQDLRSGTPNEKSHEDTPMLISVPFLDWAVEGQPPPLRFQVDPREGYQSSKSTSHMLRSILQHFYRLEDTSDRESQQVFTRHKPWMTDRDLDLKVRRWYGSYPSSLKVDELWILVIDSRHIVTFSSNQSWKSRWPPLQLASRIMEVSFRGIRNSFLSSDNQDYTSSIHVITALGGALGMLHRSFWTDITLCLSDRYASYLGQLQYRLHRSPSTKLVMDLLQVQEELNIIIQIMDQQIELVTDLQTAYNGNTKTKRGQSRSSTKPYRHHASESLSHPDRATYRQYSFSTLTDPISQLLENLQREYVDLCDLRENSNALINRTIQLVNIRLEDHGKAILVFTIVTIIFLPLSFVSSFFGMNFSDIRNMDSTQGLFWITSGSLTVGTVGFAIFLAFYGGSLMEWFFGWRENSRRRVRSPDRPSLRPLERGQGIFRNFEVLDVVRPGRNGLF</sequence>
<dbReference type="PANTHER" id="PTHR47685">
    <property type="entry name" value="MAGNESIUM TRANSPORT PROTEIN CORA"/>
    <property type="match status" value="1"/>
</dbReference>